<dbReference type="Proteomes" id="UP001159042">
    <property type="component" value="Unassembled WGS sequence"/>
</dbReference>
<reference evidence="3 4" key="1">
    <citation type="journal article" date="2023" name="Insect Mol. Biol.">
        <title>Genome sequencing provides insights into the evolution of gene families encoding plant cell wall-degrading enzymes in longhorned beetles.</title>
        <authorList>
            <person name="Shin N.R."/>
            <person name="Okamura Y."/>
            <person name="Kirsch R."/>
            <person name="Pauchet Y."/>
        </authorList>
    </citation>
    <scope>NUCLEOTIDE SEQUENCE [LARGE SCALE GENOMIC DNA]</scope>
    <source>
        <strain evidence="3">EAD_L_NR</strain>
    </source>
</reference>
<dbReference type="PANTHER" id="PTHR39959:SF2">
    <property type="entry name" value="RE44287P"/>
    <property type="match status" value="1"/>
</dbReference>
<keyword evidence="4" id="KW-1185">Reference proteome</keyword>
<evidence type="ECO:0000256" key="2">
    <source>
        <dbReference type="SAM" id="SignalP"/>
    </source>
</evidence>
<gene>
    <name evidence="3" type="ORF">NQ315_015822</name>
</gene>
<feature type="chain" id="PRO_5043474087" evidence="2">
    <location>
        <begin position="20"/>
        <end position="471"/>
    </location>
</feature>
<feature type="signal peptide" evidence="2">
    <location>
        <begin position="1"/>
        <end position="19"/>
    </location>
</feature>
<evidence type="ECO:0000256" key="1">
    <source>
        <dbReference type="SAM" id="Phobius"/>
    </source>
</evidence>
<dbReference type="PANTHER" id="PTHR39959">
    <property type="entry name" value="RE44287P-RELATED"/>
    <property type="match status" value="1"/>
</dbReference>
<dbReference type="EMBL" id="JANEYG010000012">
    <property type="protein sequence ID" value="KAJ8921026.1"/>
    <property type="molecule type" value="Genomic_DNA"/>
</dbReference>
<comment type="caution">
    <text evidence="3">The sequence shown here is derived from an EMBL/GenBank/DDBJ whole genome shotgun (WGS) entry which is preliminary data.</text>
</comment>
<organism evidence="3 4">
    <name type="scientific">Exocentrus adspersus</name>
    <dbReference type="NCBI Taxonomy" id="1586481"/>
    <lineage>
        <taxon>Eukaryota</taxon>
        <taxon>Metazoa</taxon>
        <taxon>Ecdysozoa</taxon>
        <taxon>Arthropoda</taxon>
        <taxon>Hexapoda</taxon>
        <taxon>Insecta</taxon>
        <taxon>Pterygota</taxon>
        <taxon>Neoptera</taxon>
        <taxon>Endopterygota</taxon>
        <taxon>Coleoptera</taxon>
        <taxon>Polyphaga</taxon>
        <taxon>Cucujiformia</taxon>
        <taxon>Chrysomeloidea</taxon>
        <taxon>Cerambycidae</taxon>
        <taxon>Lamiinae</taxon>
        <taxon>Acanthocinini</taxon>
        <taxon>Exocentrus</taxon>
    </lineage>
</organism>
<name>A0AAV8W4Y8_9CUCU</name>
<evidence type="ECO:0000313" key="4">
    <source>
        <dbReference type="Proteomes" id="UP001159042"/>
    </source>
</evidence>
<sequence length="471" mass="50596">MTWCALIFAATTVIHRVTGDVSSFYGYPSPPVQFDEPSTPSNAYLPPIYQDEILPPLPPVPPAPPVPTYLPPVYYPPIGTPPPGNLDDDDTVVVQPPSTPGTLYQTPAPQMKILNMSCVLDASFRSSFRVERKGGGAPPVLDNGAEGCLHSDSTHTYFMDMEGRRKLADCGVKRCTSGTSTRVNMCVTVRMPTVRGIRLPEDGLVTLQCVPHDAVVSHTKHINLTPTGSGRGRSAGAGAVVASGGGQKNFDSRLVLLRKSKSGNFDQQLQPGSVVLLGEELVLRAVVQDGDGWKSSRIGPVVVRSPTTHRSVTLVEETGCRSPGMRSICPHQPRQLSPLDTLLHFRAFLFQGGSPKGGGYAAQRQDVGLYPPPGLLPGKTGACGESNLLPPLRFKRGVGDGPGNGTGDWESQFQFRVQIPGKENNAVSVSGEFLVIVSMLGLCLVVLVGLFIVYCHNVVTKLFYYKKQEEP</sequence>
<proteinExistence type="predicted"/>
<keyword evidence="1" id="KW-0812">Transmembrane</keyword>
<keyword evidence="1" id="KW-1133">Transmembrane helix</keyword>
<evidence type="ECO:0000313" key="3">
    <source>
        <dbReference type="EMBL" id="KAJ8921026.1"/>
    </source>
</evidence>
<protein>
    <submittedName>
        <fullName evidence="3">Uncharacterized protein</fullName>
    </submittedName>
</protein>
<accession>A0AAV8W4Y8</accession>
<dbReference type="AlphaFoldDB" id="A0AAV8W4Y8"/>
<keyword evidence="2" id="KW-0732">Signal</keyword>
<feature type="transmembrane region" description="Helical" evidence="1">
    <location>
        <begin position="433"/>
        <end position="459"/>
    </location>
</feature>
<keyword evidence="1" id="KW-0472">Membrane</keyword>